<keyword evidence="2" id="KW-1133">Transmembrane helix</keyword>
<keyword evidence="2" id="KW-0472">Membrane</keyword>
<dbReference type="Pfam" id="PF12770">
    <property type="entry name" value="CHAT"/>
    <property type="match status" value="1"/>
</dbReference>
<dbReference type="AlphaFoldDB" id="A0A1H7V8X2"/>
<evidence type="ECO:0000313" key="5">
    <source>
        <dbReference type="Proteomes" id="UP000198521"/>
    </source>
</evidence>
<name>A0A1H7V8X2_AQUAM</name>
<dbReference type="Proteomes" id="UP000198521">
    <property type="component" value="Unassembled WGS sequence"/>
</dbReference>
<evidence type="ECO:0000256" key="2">
    <source>
        <dbReference type="SAM" id="Phobius"/>
    </source>
</evidence>
<dbReference type="Gene3D" id="1.25.40.10">
    <property type="entry name" value="Tetratricopeptide repeat domain"/>
    <property type="match status" value="2"/>
</dbReference>
<dbReference type="EMBL" id="FOAB01000008">
    <property type="protein sequence ID" value="SEM05315.1"/>
    <property type="molecule type" value="Genomic_DNA"/>
</dbReference>
<gene>
    <name evidence="4" type="ORF">SAMN04487910_3984</name>
</gene>
<dbReference type="PANTHER" id="PTHR10098">
    <property type="entry name" value="RAPSYN-RELATED"/>
    <property type="match status" value="1"/>
</dbReference>
<dbReference type="PANTHER" id="PTHR10098:SF108">
    <property type="entry name" value="TETRATRICOPEPTIDE REPEAT PROTEIN 28"/>
    <property type="match status" value="1"/>
</dbReference>
<feature type="domain" description="CHAT" evidence="3">
    <location>
        <begin position="615"/>
        <end position="876"/>
    </location>
</feature>
<dbReference type="SUPFAM" id="SSF48452">
    <property type="entry name" value="TPR-like"/>
    <property type="match status" value="2"/>
</dbReference>
<dbReference type="InterPro" id="IPR024983">
    <property type="entry name" value="CHAT_dom"/>
</dbReference>
<accession>A0A1H7V8X2</accession>
<feature type="repeat" description="TPR" evidence="1">
    <location>
        <begin position="138"/>
        <end position="171"/>
    </location>
</feature>
<dbReference type="SMART" id="SM00028">
    <property type="entry name" value="TPR"/>
    <property type="match status" value="4"/>
</dbReference>
<keyword evidence="2" id="KW-0812">Transmembrane</keyword>
<keyword evidence="1" id="KW-0802">TPR repeat</keyword>
<dbReference type="STRING" id="1038014.SAMN04487910_3984"/>
<reference evidence="4 5" key="1">
    <citation type="submission" date="2016-10" db="EMBL/GenBank/DDBJ databases">
        <authorList>
            <person name="de Groot N.N."/>
        </authorList>
    </citation>
    <scope>NUCLEOTIDE SEQUENCE [LARGE SCALE GENOMIC DNA]</scope>
    <source>
        <strain evidence="4 5">DSM 25232</strain>
    </source>
</reference>
<evidence type="ECO:0000313" key="4">
    <source>
        <dbReference type="EMBL" id="SEM05315.1"/>
    </source>
</evidence>
<sequence>MKIKIKKYKIFFWLLIGHILPISSQNYYKQFVKLKESKKIIEEIESDHLLGVTKDTTHILEMSHFFSVQWYNKKKYDLAIKYAKIEVSHFNDQLKKSTSYENALYNLGRFYFKNREFTKGVWCFNNVIEANITRIKVARSYGELGKYYRRKGELYKALNYSKKGIYLLETDSSKKSSLESSLLSLYINTTIICDELDTKTSSRQGVELLKNADSLIQLNERLLSQKNFYSLNATYANLYANAYLNDFSKSKYYYIRNLERGIEQKDSSVISNSYVNLGELYFDYQKDSALFYLKRSLIFNKNNENRKAESYRNIANYFREQGNYKLALQNIKNSLSWSFGLNGELTNRTLSELQLFDTDDRRNVFRALRSKIIILFDLYEKTKNLKYLEQVINTVTISDRLVTVIIENSFEINTKLLWRKEVSDTYTMGVRAAYLLGDNASIFRFMEKNKGLLLIQGVKENTIQYDLPKELLDKRLRLKENILSLEDNINQNQDIYSKEKDSLFELKKSYQAFNDSLYKVNPKYFDKKLRIEPFALSQIKEKLDSDTVIISYTLDEQNVEEKSVFGLVITSKNTFSFKVKNANDLLVNLDEYRRLISRPLKKKKELMSFKDVSYAIYQQLFPGEHFKKMIKNKHLVFIPDVAMQNIPFEAFNVSAESLKYLIEQNDISYTYSASFLEHNSKTERKANLDFVGFAPIQFSNANLPELSTTQEEVFSINTILNGETYLFEQASKEMFLKMSEDAKIIHLATHANSGEKPEIYFFKDTIKLHELYIYKNNSDLVVLSACQTNLGKINKGEGVFSLARGFFYAGANTVISSLWNVNDTSTSNIMKYFYEDLNASSSKVEALSNAKRKYLKEHSLSEMSPYYWASFVLIGDTDQAFEKNFVPYYIMGFLIFIFFIFIFFKKMGNKS</sequence>
<proteinExistence type="predicted"/>
<dbReference type="InterPro" id="IPR011990">
    <property type="entry name" value="TPR-like_helical_dom_sf"/>
</dbReference>
<evidence type="ECO:0000256" key="1">
    <source>
        <dbReference type="PROSITE-ProRule" id="PRU00339"/>
    </source>
</evidence>
<keyword evidence="5" id="KW-1185">Reference proteome</keyword>
<dbReference type="PROSITE" id="PS50005">
    <property type="entry name" value="TPR"/>
    <property type="match status" value="1"/>
</dbReference>
<dbReference type="RefSeq" id="WP_091411680.1">
    <property type="nucleotide sequence ID" value="NZ_FOAB01000008.1"/>
</dbReference>
<dbReference type="OrthoDB" id="9771112at2"/>
<organism evidence="4 5">
    <name type="scientific">Aquimarina amphilecti</name>
    <dbReference type="NCBI Taxonomy" id="1038014"/>
    <lineage>
        <taxon>Bacteria</taxon>
        <taxon>Pseudomonadati</taxon>
        <taxon>Bacteroidota</taxon>
        <taxon>Flavobacteriia</taxon>
        <taxon>Flavobacteriales</taxon>
        <taxon>Flavobacteriaceae</taxon>
        <taxon>Aquimarina</taxon>
    </lineage>
</organism>
<dbReference type="InterPro" id="IPR019734">
    <property type="entry name" value="TPR_rpt"/>
</dbReference>
<feature type="transmembrane region" description="Helical" evidence="2">
    <location>
        <begin position="886"/>
        <end position="904"/>
    </location>
</feature>
<evidence type="ECO:0000259" key="3">
    <source>
        <dbReference type="Pfam" id="PF12770"/>
    </source>
</evidence>
<protein>
    <submittedName>
        <fullName evidence="4">CHAT domain-containing protein</fullName>
    </submittedName>
</protein>